<dbReference type="EMBL" id="BOPF01000014">
    <property type="protein sequence ID" value="GIJ47245.1"/>
    <property type="molecule type" value="Genomic_DNA"/>
</dbReference>
<evidence type="ECO:0000313" key="1">
    <source>
        <dbReference type="EMBL" id="GIJ47245.1"/>
    </source>
</evidence>
<keyword evidence="2" id="KW-1185">Reference proteome</keyword>
<organism evidence="1 2">
    <name type="scientific">Virgisporangium aliadipatigenens</name>
    <dbReference type="NCBI Taxonomy" id="741659"/>
    <lineage>
        <taxon>Bacteria</taxon>
        <taxon>Bacillati</taxon>
        <taxon>Actinomycetota</taxon>
        <taxon>Actinomycetes</taxon>
        <taxon>Micromonosporales</taxon>
        <taxon>Micromonosporaceae</taxon>
        <taxon>Virgisporangium</taxon>
    </lineage>
</organism>
<name>A0A8J4DQP0_9ACTN</name>
<proteinExistence type="predicted"/>
<dbReference type="Proteomes" id="UP000619260">
    <property type="component" value="Unassembled WGS sequence"/>
</dbReference>
<gene>
    <name evidence="1" type="ORF">Val02_41310</name>
</gene>
<protein>
    <submittedName>
        <fullName evidence="1">Uncharacterized protein</fullName>
    </submittedName>
</protein>
<reference evidence="1" key="1">
    <citation type="submission" date="2021-01" db="EMBL/GenBank/DDBJ databases">
        <title>Whole genome shotgun sequence of Virgisporangium aliadipatigenens NBRC 105644.</title>
        <authorList>
            <person name="Komaki H."/>
            <person name="Tamura T."/>
        </authorList>
    </citation>
    <scope>NUCLEOTIDE SEQUENCE</scope>
    <source>
        <strain evidence="1">NBRC 105644</strain>
    </source>
</reference>
<comment type="caution">
    <text evidence="1">The sequence shown here is derived from an EMBL/GenBank/DDBJ whole genome shotgun (WGS) entry which is preliminary data.</text>
</comment>
<sequence>MRVHCQIEVLIDDPERVHDLAERQLRDANIDWDAEQDTLEEAVAEMRGDLAQAVASLVDPEGLLPGFEVRGGRWWAERSTD</sequence>
<dbReference type="AlphaFoldDB" id="A0A8J4DQP0"/>
<accession>A0A8J4DQP0</accession>
<evidence type="ECO:0000313" key="2">
    <source>
        <dbReference type="Proteomes" id="UP000619260"/>
    </source>
</evidence>